<dbReference type="GO" id="GO:0016491">
    <property type="term" value="F:oxidoreductase activity"/>
    <property type="evidence" value="ECO:0007669"/>
    <property type="project" value="InterPro"/>
</dbReference>
<dbReference type="Proteomes" id="UP000238358">
    <property type="component" value="Chromosome"/>
</dbReference>
<evidence type="ECO:0000256" key="1">
    <source>
        <dbReference type="ARBA" id="ARBA00022630"/>
    </source>
</evidence>
<dbReference type="Pfam" id="PF03358">
    <property type="entry name" value="FMN_red"/>
    <property type="match status" value="1"/>
</dbReference>
<name>A0A2S0M3X1_MEGEL</name>
<dbReference type="SUPFAM" id="SSF52218">
    <property type="entry name" value="Flavoproteins"/>
    <property type="match status" value="1"/>
</dbReference>
<dbReference type="OrthoDB" id="9805976at2"/>
<reference evidence="4 5" key="1">
    <citation type="journal article" date="2018" name="Genome Announc.">
        <title>Complete genomes of two Megasphaera elsdenii strains, NCIMB 702410 and ATCC 25940.</title>
        <authorList>
            <person name="Hatmaker E.A."/>
            <person name="O'Dell K."/>
            <person name="Riley L.A."/>
            <person name="Klingeman D.M."/>
            <person name="Guss A.M."/>
        </authorList>
    </citation>
    <scope>NUCLEOTIDE SEQUENCE [LARGE SCALE GENOMIC DNA]</scope>
    <source>
        <strain evidence="4 5">NCIMB702410</strain>
    </source>
</reference>
<protein>
    <submittedName>
        <fullName evidence="4">Flavodoxin family protein</fullName>
    </submittedName>
</protein>
<evidence type="ECO:0000259" key="3">
    <source>
        <dbReference type="Pfam" id="PF03358"/>
    </source>
</evidence>
<dbReference type="Gene3D" id="3.40.50.360">
    <property type="match status" value="1"/>
</dbReference>
<dbReference type="EMBL" id="CP027569">
    <property type="protein sequence ID" value="AVO26142.1"/>
    <property type="molecule type" value="Genomic_DNA"/>
</dbReference>
<dbReference type="PANTHER" id="PTHR43278:SF2">
    <property type="entry name" value="IRON-SULFUR FLAVOPROTEIN"/>
    <property type="match status" value="1"/>
</dbReference>
<proteinExistence type="predicted"/>
<accession>A0A2S0M3X1</accession>
<dbReference type="InterPro" id="IPR051796">
    <property type="entry name" value="ISF_SsuE-like"/>
</dbReference>
<organism evidence="4 5">
    <name type="scientific">Megasphaera elsdenii</name>
    <dbReference type="NCBI Taxonomy" id="907"/>
    <lineage>
        <taxon>Bacteria</taxon>
        <taxon>Bacillati</taxon>
        <taxon>Bacillota</taxon>
        <taxon>Negativicutes</taxon>
        <taxon>Veillonellales</taxon>
        <taxon>Veillonellaceae</taxon>
        <taxon>Megasphaera</taxon>
    </lineage>
</organism>
<evidence type="ECO:0000313" key="5">
    <source>
        <dbReference type="Proteomes" id="UP000238358"/>
    </source>
</evidence>
<sequence length="180" mass="19852">MAKKVLILSSSLRPDSNSEQLAREAGRGALEAGNDVEVLSLAGRDIRYCEGCMACHRLLYCPIQDDANDLIKKVQEADAVVFASPIYYYDICGQLKTFLDRTNPLYGQPYRFRDIYLITVSADDAPDTAKRALSTLDGWICCFDKAHYAGGFNAGGMSEANAVGNHPQWLQKAYELGKSI</sequence>
<dbReference type="RefSeq" id="WP_027894767.1">
    <property type="nucleotide sequence ID" value="NZ_CAMFOL010000036.1"/>
</dbReference>
<dbReference type="AlphaFoldDB" id="A0A2S0M3X1"/>
<evidence type="ECO:0000313" key="4">
    <source>
        <dbReference type="EMBL" id="AVO26142.1"/>
    </source>
</evidence>
<dbReference type="PANTHER" id="PTHR43278">
    <property type="entry name" value="NAD(P)H-DEPENDENT FMN-CONTAINING OXIDOREDUCTASE YWQN-RELATED"/>
    <property type="match status" value="1"/>
</dbReference>
<dbReference type="InterPro" id="IPR005025">
    <property type="entry name" value="FMN_Rdtase-like_dom"/>
</dbReference>
<evidence type="ECO:0000256" key="2">
    <source>
        <dbReference type="ARBA" id="ARBA00022643"/>
    </source>
</evidence>
<keyword evidence="2" id="KW-0288">FMN</keyword>
<keyword evidence="1" id="KW-0285">Flavoprotein</keyword>
<gene>
    <name evidence="4" type="ORF">C6Y28_00030</name>
</gene>
<dbReference type="InterPro" id="IPR029039">
    <property type="entry name" value="Flavoprotein-like_sf"/>
</dbReference>
<feature type="domain" description="NADPH-dependent FMN reductase-like" evidence="3">
    <location>
        <begin position="4"/>
        <end position="123"/>
    </location>
</feature>